<evidence type="ECO:0000256" key="8">
    <source>
        <dbReference type="ARBA" id="ARBA00023237"/>
    </source>
</evidence>
<dbReference type="NCBIfam" id="TIGR01782">
    <property type="entry name" value="TonB-Xanth-Caul"/>
    <property type="match status" value="1"/>
</dbReference>
<evidence type="ECO:0000256" key="9">
    <source>
        <dbReference type="PROSITE-ProRule" id="PRU01360"/>
    </source>
</evidence>
<evidence type="ECO:0000256" key="5">
    <source>
        <dbReference type="ARBA" id="ARBA00022729"/>
    </source>
</evidence>
<dbReference type="PROSITE" id="PS52016">
    <property type="entry name" value="TONB_DEPENDENT_REC_3"/>
    <property type="match status" value="1"/>
</dbReference>
<accession>A0A1C9W4I7</accession>
<dbReference type="CDD" id="cd01347">
    <property type="entry name" value="ligand_gated_channel"/>
    <property type="match status" value="1"/>
</dbReference>
<evidence type="ECO:0000313" key="16">
    <source>
        <dbReference type="Proteomes" id="UP000095672"/>
    </source>
</evidence>
<sequence length="878" mass="97432" precursor="true">MNKLQRAIRLANYSLLTIGTLAALPAFAQTNASTAPSGEAIEEVEVTGYRGSVKKSLDIKRNADAMVDAISAEDVGKFPDQTVADALQRVAGVSVEKSEGEADRVSIRGTAPHLNMTLFNGQHVATAEASASVLNPPSRSFNYSLLPSELIDTLEVHKSAQAKIEEGSVGGTVIVKTRSPLETESNHIAFSVKNMYQEASGENSPSLSGFYNWKNEAGDFGFNLGYVRKDNRIQRDTNGLGYQGYQPVNDADGNLQYYLPNNIRSTRYRSEKDLSTTTANFEWQASDSLNIEFTNLFSQVDRMNQSITNGVRTLGASAGAGVENPVMVDGVLVAGSLSADANSGRELEESWYSTNNNTGGYETRAHNLKLEYEGVGYTLMAQLGTTAAKGDILDDQIEFEASTDASFDLRGEPTYAFNSAVAPSDYATMYTHRNIFDNSEKENYAQVDLNLELDNQWFTSVDIGAKYRDHNKDSNLHKDVWIVFLDPWITTLDNYANGAVAGDFKGSSDSQQGLFEFNYANWKDWTEATPTYRSNYRPDYSFELQEQVTSAYVQGNFDYENLHGNVGLRYAKTTGTSIGFQLFKPVSWNPDTWTMTPAEIDNDYDNVLPSMNLAYDISDDVVMRFAAAKVLSRPDYDNLKMTRGFANSIWVPGYDGFGSGGNPDLEPYRATQYDLSTEYYFTESSIVSVAYFYKDIDTYIDTADVGEDLIGEDGPGYYRITIPVNGIGGVNQGIELNLQHDFGNGFGVLANYTYSDADMLETEEERAAGIEKQLPANSKDTYNLTAYYEDYGVSARLAYNYRSRYYTGTRRNELDQYRDGYGQLDANLSYQLTDNVSLVMNLLNLTDEEQSIEWGEQGLPGDVHQFGRRIFAGVSAKF</sequence>
<dbReference type="PANTHER" id="PTHR40980">
    <property type="entry name" value="PLUG DOMAIN-CONTAINING PROTEIN"/>
    <property type="match status" value="1"/>
</dbReference>
<dbReference type="PROSITE" id="PS01156">
    <property type="entry name" value="TONB_DEPENDENT_REC_2"/>
    <property type="match status" value="1"/>
</dbReference>
<dbReference type="InterPro" id="IPR010917">
    <property type="entry name" value="TonB_rcpt_CS"/>
</dbReference>
<dbReference type="InterPro" id="IPR036942">
    <property type="entry name" value="Beta-barrel_TonB_sf"/>
</dbReference>
<evidence type="ECO:0000256" key="7">
    <source>
        <dbReference type="ARBA" id="ARBA00023136"/>
    </source>
</evidence>
<keyword evidence="8 9" id="KW-0998">Cell outer membrane</keyword>
<dbReference type="Gene3D" id="2.40.170.20">
    <property type="entry name" value="TonB-dependent receptor, beta-barrel domain"/>
    <property type="match status" value="1"/>
</dbReference>
<evidence type="ECO:0000259" key="14">
    <source>
        <dbReference type="Pfam" id="PF07715"/>
    </source>
</evidence>
<dbReference type="AlphaFoldDB" id="A0A1C9W4I7"/>
<keyword evidence="2 9" id="KW-0813">Transport</keyword>
<proteinExistence type="inferred from homology"/>
<evidence type="ECO:0000256" key="1">
    <source>
        <dbReference type="ARBA" id="ARBA00004571"/>
    </source>
</evidence>
<keyword evidence="16" id="KW-1185">Reference proteome</keyword>
<keyword evidence="3 9" id="KW-1134">Transmembrane beta strand</keyword>
<dbReference type="InterPro" id="IPR039426">
    <property type="entry name" value="TonB-dep_rcpt-like"/>
</dbReference>
<evidence type="ECO:0000313" key="15">
    <source>
        <dbReference type="EMBL" id="AOS96066.1"/>
    </source>
</evidence>
<comment type="similarity">
    <text evidence="9 11">Belongs to the TonB-dependent receptor family.</text>
</comment>
<dbReference type="SUPFAM" id="SSF56935">
    <property type="entry name" value="Porins"/>
    <property type="match status" value="1"/>
</dbReference>
<feature type="domain" description="TonB-dependent receptor plug" evidence="14">
    <location>
        <begin position="60"/>
        <end position="172"/>
    </location>
</feature>
<evidence type="ECO:0000259" key="13">
    <source>
        <dbReference type="Pfam" id="PF00593"/>
    </source>
</evidence>
<dbReference type="Proteomes" id="UP000095672">
    <property type="component" value="Chromosome"/>
</dbReference>
<dbReference type="InterPro" id="IPR000531">
    <property type="entry name" value="Beta-barrel_TonB"/>
</dbReference>
<evidence type="ECO:0000256" key="4">
    <source>
        <dbReference type="ARBA" id="ARBA00022692"/>
    </source>
</evidence>
<dbReference type="Gene3D" id="2.170.130.10">
    <property type="entry name" value="TonB-dependent receptor, plug domain"/>
    <property type="match status" value="1"/>
</dbReference>
<keyword evidence="7 9" id="KW-0472">Membrane</keyword>
<dbReference type="InterPro" id="IPR010104">
    <property type="entry name" value="TonB_rcpt_bac"/>
</dbReference>
<evidence type="ECO:0000256" key="12">
    <source>
        <dbReference type="SAM" id="SignalP"/>
    </source>
</evidence>
<dbReference type="InterPro" id="IPR012910">
    <property type="entry name" value="Plug_dom"/>
</dbReference>
<dbReference type="Pfam" id="PF07715">
    <property type="entry name" value="Plug"/>
    <property type="match status" value="1"/>
</dbReference>
<organism evidence="15 16">
    <name type="scientific">Microbulbifer aggregans</name>
    <dbReference type="NCBI Taxonomy" id="1769779"/>
    <lineage>
        <taxon>Bacteria</taxon>
        <taxon>Pseudomonadati</taxon>
        <taxon>Pseudomonadota</taxon>
        <taxon>Gammaproteobacteria</taxon>
        <taxon>Cellvibrionales</taxon>
        <taxon>Microbulbiferaceae</taxon>
        <taxon>Microbulbifer</taxon>
    </lineage>
</organism>
<keyword evidence="15" id="KW-0675">Receptor</keyword>
<protein>
    <submittedName>
        <fullName evidence="15">Catecholate siderophore receptor CirA</fullName>
    </submittedName>
</protein>
<keyword evidence="4 9" id="KW-0812">Transmembrane</keyword>
<evidence type="ECO:0000256" key="3">
    <source>
        <dbReference type="ARBA" id="ARBA00022452"/>
    </source>
</evidence>
<comment type="subcellular location">
    <subcellularLocation>
        <location evidence="1 9">Cell outer membrane</location>
        <topology evidence="1 9">Multi-pass membrane protein</topology>
    </subcellularLocation>
</comment>
<feature type="chain" id="PRO_5008895385" evidence="12">
    <location>
        <begin position="29"/>
        <end position="878"/>
    </location>
</feature>
<evidence type="ECO:0000256" key="2">
    <source>
        <dbReference type="ARBA" id="ARBA00022448"/>
    </source>
</evidence>
<feature type="short sequence motif" description="TonB C-terminal box" evidence="10">
    <location>
        <begin position="861"/>
        <end position="878"/>
    </location>
</feature>
<dbReference type="PANTHER" id="PTHR40980:SF3">
    <property type="entry name" value="TONB-DEPENDENT RECEPTOR-LIKE BETA-BARREL DOMAIN-CONTAINING PROTEIN"/>
    <property type="match status" value="1"/>
</dbReference>
<feature type="signal peptide" evidence="12">
    <location>
        <begin position="1"/>
        <end position="28"/>
    </location>
</feature>
<dbReference type="GO" id="GO:0009279">
    <property type="term" value="C:cell outer membrane"/>
    <property type="evidence" value="ECO:0007669"/>
    <property type="project" value="UniProtKB-SubCell"/>
</dbReference>
<dbReference type="STRING" id="1769779.AUP74_00596"/>
<keyword evidence="6 11" id="KW-0798">TonB box</keyword>
<feature type="domain" description="TonB-dependent receptor-like beta-barrel" evidence="13">
    <location>
        <begin position="415"/>
        <end position="845"/>
    </location>
</feature>
<name>A0A1C9W4I7_9GAMM</name>
<dbReference type="PATRIC" id="fig|1769779.3.peg.605"/>
<dbReference type="EMBL" id="CP014143">
    <property type="protein sequence ID" value="AOS96066.1"/>
    <property type="molecule type" value="Genomic_DNA"/>
</dbReference>
<dbReference type="RefSeq" id="WP_069946251.1">
    <property type="nucleotide sequence ID" value="NZ_CP014143.1"/>
</dbReference>
<evidence type="ECO:0000256" key="11">
    <source>
        <dbReference type="RuleBase" id="RU003357"/>
    </source>
</evidence>
<dbReference type="KEGG" id="micc:AUP74_00596"/>
<keyword evidence="5 12" id="KW-0732">Signal</keyword>
<evidence type="ECO:0000256" key="10">
    <source>
        <dbReference type="PROSITE-ProRule" id="PRU10144"/>
    </source>
</evidence>
<reference evidence="16" key="1">
    <citation type="submission" date="2016-01" db="EMBL/GenBank/DDBJ databases">
        <title>Complete genome sequence of Microbulbifer sp. CCB-MM1, a halophile isolated from Matang Mangrove Forest, Perak.</title>
        <authorList>
            <person name="Moh T.H."/>
            <person name="Dinesh B."/>
            <person name="Lau N.-S."/>
            <person name="Go F."/>
            <person name="Alexander Chong S.-C."/>
        </authorList>
    </citation>
    <scope>NUCLEOTIDE SEQUENCE [LARGE SCALE GENOMIC DNA]</scope>
    <source>
        <strain evidence="16">CCB-MM1</strain>
    </source>
</reference>
<gene>
    <name evidence="15" type="ORF">AUP74_00596</name>
</gene>
<dbReference type="OrthoDB" id="8727862at2"/>
<evidence type="ECO:0000256" key="6">
    <source>
        <dbReference type="ARBA" id="ARBA00023077"/>
    </source>
</evidence>
<dbReference type="Pfam" id="PF00593">
    <property type="entry name" value="TonB_dep_Rec_b-barrel"/>
    <property type="match status" value="1"/>
</dbReference>
<dbReference type="InterPro" id="IPR037066">
    <property type="entry name" value="Plug_dom_sf"/>
</dbReference>